<evidence type="ECO:0000313" key="1">
    <source>
        <dbReference type="EMBL" id="MEC0271998.1"/>
    </source>
</evidence>
<organism evidence="1 2">
    <name type="scientific">Peribacillus castrilensis</name>
    <dbReference type="NCBI Taxonomy" id="2897690"/>
    <lineage>
        <taxon>Bacteria</taxon>
        <taxon>Bacillati</taxon>
        <taxon>Bacillota</taxon>
        <taxon>Bacilli</taxon>
        <taxon>Bacillales</taxon>
        <taxon>Bacillaceae</taxon>
        <taxon>Peribacillus</taxon>
    </lineage>
</organism>
<proteinExistence type="predicted"/>
<reference evidence="1 2" key="1">
    <citation type="submission" date="2023-03" db="EMBL/GenBank/DDBJ databases">
        <title>Bacillus Genome Sequencing.</title>
        <authorList>
            <person name="Dunlap C."/>
        </authorList>
    </citation>
    <scope>NUCLEOTIDE SEQUENCE [LARGE SCALE GENOMIC DNA]</scope>
    <source>
        <strain evidence="1 2">B-41290</strain>
    </source>
</reference>
<comment type="caution">
    <text evidence="1">The sequence shown here is derived from an EMBL/GenBank/DDBJ whole genome shotgun (WGS) entry which is preliminary data.</text>
</comment>
<accession>A0AAW9N0I2</accession>
<dbReference type="RefSeq" id="WP_367406066.1">
    <property type="nucleotide sequence ID" value="NZ_JARNBH010000002.1"/>
</dbReference>
<dbReference type="Proteomes" id="UP001307168">
    <property type="component" value="Unassembled WGS sequence"/>
</dbReference>
<keyword evidence="2" id="KW-1185">Reference proteome</keyword>
<gene>
    <name evidence="1" type="ORF">P4706_02715</name>
</gene>
<sequence length="47" mass="5181">MNKFATLPANNQLAKTLLADCFDEVWQTVGGKRVPGNQPSYISSKKL</sequence>
<dbReference type="AlphaFoldDB" id="A0AAW9N0I2"/>
<name>A0AAW9N0I2_9BACI</name>
<dbReference type="EMBL" id="JARNBH010000002">
    <property type="protein sequence ID" value="MEC0271998.1"/>
    <property type="molecule type" value="Genomic_DNA"/>
</dbReference>
<protein>
    <submittedName>
        <fullName evidence="1">Uncharacterized protein</fullName>
    </submittedName>
</protein>
<evidence type="ECO:0000313" key="2">
    <source>
        <dbReference type="Proteomes" id="UP001307168"/>
    </source>
</evidence>